<keyword evidence="2" id="KW-0012">Acyltransferase</keyword>
<keyword evidence="2" id="KW-0808">Transferase</keyword>
<dbReference type="AlphaFoldDB" id="A0A4Q2ITE4"/>
<name>A0A4Q2ITE4_9SPHN</name>
<dbReference type="GO" id="GO:0016747">
    <property type="term" value="F:acyltransferase activity, transferring groups other than amino-acyl groups"/>
    <property type="evidence" value="ECO:0007669"/>
    <property type="project" value="InterPro"/>
</dbReference>
<dbReference type="RefSeq" id="WP_129341694.1">
    <property type="nucleotide sequence ID" value="NZ_JACIDD010000002.1"/>
</dbReference>
<evidence type="ECO:0000259" key="1">
    <source>
        <dbReference type="Pfam" id="PF01757"/>
    </source>
</evidence>
<gene>
    <name evidence="2" type="ORF">EO081_09375</name>
</gene>
<dbReference type="OrthoDB" id="9807745at2"/>
<dbReference type="InterPro" id="IPR050879">
    <property type="entry name" value="Acyltransferase_3"/>
</dbReference>
<comment type="caution">
    <text evidence="2">The sequence shown here is derived from an EMBL/GenBank/DDBJ whole genome shotgun (WGS) entry which is preliminary data.</text>
</comment>
<protein>
    <submittedName>
        <fullName evidence="2">Acyltransferase</fullName>
    </submittedName>
</protein>
<reference evidence="2 3" key="1">
    <citation type="submission" date="2019-01" db="EMBL/GenBank/DDBJ databases">
        <title>Sphingomonas mucosissima sp. nov. and Sphingomonas desiccabilis sp. nov., from biological soil crusts in the Colorado Plateau, USA.</title>
        <authorList>
            <person name="Zhu D."/>
        </authorList>
    </citation>
    <scope>NUCLEOTIDE SEQUENCE [LARGE SCALE GENOMIC DNA]</scope>
    <source>
        <strain evidence="2 3">CP1D</strain>
    </source>
</reference>
<dbReference type="Proteomes" id="UP000292347">
    <property type="component" value="Unassembled WGS sequence"/>
</dbReference>
<dbReference type="PANTHER" id="PTHR23028:SF131">
    <property type="entry name" value="BLR2367 PROTEIN"/>
    <property type="match status" value="1"/>
</dbReference>
<sequence length="397" mass="43437">MAAGAATTPSQVVGLDLLRLAAALLVTVYHLTYLEWANPHQHGTAAAAPFLAYVSWTPWVDTGWVGVQIFFVISGFVIAYTANGRSPSAFVRSRILRLLPGIWICASLSLIPLLLTGTPLGETLKLYLLSLVIFPAGPWVAGSYWTLPVEIAFYSLMFLVLCRNRFDRLERVVLMLGGISLALWVAVLAVPDGRAGDVVTRLATHRVPKQLLLQHGCFFALGAMIWIVRQKGLTAQRLAALALFAGAGMVQIANEAHHAGEWAGVPMRAAPAELAFLLALAFIVLSLRWNATAHRRLGRRVATIRAMGLMTYPVYLLHQPVGIALSAWQLRAGVPPVLALLLSLAVVVALSWLVAMRIEPRLREWMKPRLEAVDRRIPPRWEWAGRPTRPLSPSGAA</sequence>
<evidence type="ECO:0000313" key="2">
    <source>
        <dbReference type="EMBL" id="RXZ31449.1"/>
    </source>
</evidence>
<dbReference type="PANTHER" id="PTHR23028">
    <property type="entry name" value="ACETYLTRANSFERASE"/>
    <property type="match status" value="1"/>
</dbReference>
<proteinExistence type="predicted"/>
<accession>A0A4Q2ITE4</accession>
<dbReference type="GO" id="GO:0016020">
    <property type="term" value="C:membrane"/>
    <property type="evidence" value="ECO:0007669"/>
    <property type="project" value="TreeGrafter"/>
</dbReference>
<organism evidence="2 3">
    <name type="scientific">Sphingomonas desiccabilis</name>
    <dbReference type="NCBI Taxonomy" id="429134"/>
    <lineage>
        <taxon>Bacteria</taxon>
        <taxon>Pseudomonadati</taxon>
        <taxon>Pseudomonadota</taxon>
        <taxon>Alphaproteobacteria</taxon>
        <taxon>Sphingomonadales</taxon>
        <taxon>Sphingomonadaceae</taxon>
        <taxon>Sphingomonas</taxon>
    </lineage>
</organism>
<keyword evidence="3" id="KW-1185">Reference proteome</keyword>
<evidence type="ECO:0000313" key="3">
    <source>
        <dbReference type="Proteomes" id="UP000292347"/>
    </source>
</evidence>
<dbReference type="EMBL" id="SDPT01000002">
    <property type="protein sequence ID" value="RXZ31449.1"/>
    <property type="molecule type" value="Genomic_DNA"/>
</dbReference>
<dbReference type="InterPro" id="IPR002656">
    <property type="entry name" value="Acyl_transf_3_dom"/>
</dbReference>
<dbReference type="Pfam" id="PF01757">
    <property type="entry name" value="Acyl_transf_3"/>
    <property type="match status" value="1"/>
</dbReference>
<dbReference type="GO" id="GO:0000271">
    <property type="term" value="P:polysaccharide biosynthetic process"/>
    <property type="evidence" value="ECO:0007669"/>
    <property type="project" value="TreeGrafter"/>
</dbReference>
<feature type="domain" description="Acyltransferase 3" evidence="1">
    <location>
        <begin position="13"/>
        <end position="355"/>
    </location>
</feature>